<dbReference type="InterPro" id="IPR007523">
    <property type="entry name" value="NDUFAF3/AAMDC"/>
</dbReference>
<evidence type="ECO:0000313" key="2">
    <source>
        <dbReference type="Proteomes" id="UP000009145"/>
    </source>
</evidence>
<organism evidence="1 2">
    <name type="scientific">Methylophaga frappieri (strain ATCC BAA-2434 / DSM 25690 / JAM7)</name>
    <dbReference type="NCBI Taxonomy" id="754477"/>
    <lineage>
        <taxon>Bacteria</taxon>
        <taxon>Pseudomonadati</taxon>
        <taxon>Pseudomonadota</taxon>
        <taxon>Gammaproteobacteria</taxon>
        <taxon>Thiotrichales</taxon>
        <taxon>Piscirickettsiaceae</taxon>
        <taxon>Methylophaga</taxon>
    </lineage>
</organism>
<dbReference type="HOGENOM" id="CLU_074390_2_1_6"/>
<dbReference type="SUPFAM" id="SSF64076">
    <property type="entry name" value="MTH938-like"/>
    <property type="match status" value="1"/>
</dbReference>
<dbReference type="EMBL" id="CP003380">
    <property type="protein sequence ID" value="AFJ01635.1"/>
    <property type="molecule type" value="Genomic_DNA"/>
</dbReference>
<dbReference type="Pfam" id="PF04430">
    <property type="entry name" value="DUF498"/>
    <property type="match status" value="1"/>
</dbReference>
<dbReference type="KEGG" id="mec:Q7C_460"/>
<protein>
    <submittedName>
        <fullName evidence="1">Uncharacterized protein</fullName>
    </submittedName>
</protein>
<name>I1YFE2_METFJ</name>
<reference evidence="1 2" key="1">
    <citation type="journal article" date="2012" name="J. Bacteriol.">
        <title>Complete genome sequences of Methylophaga sp. strain JAM1 and Methylophaga sp. strain JAM7.</title>
        <authorList>
            <person name="Villeneuve C."/>
            <person name="Martineau C."/>
            <person name="Mauffrey F."/>
            <person name="Villemur R."/>
        </authorList>
    </citation>
    <scope>NUCLEOTIDE SEQUENCE [LARGE SCALE GENOMIC DNA]</scope>
    <source>
        <strain evidence="1 2">JAM7</strain>
    </source>
</reference>
<sequence length="134" mass="14474">MKISQETLTGLLQIRDYGDGFLMIQTAEGRSEKLTGSVLLSNAGIQSAPSLKAPNRMGVTSLLSQHVFDVLIVVTPTGASEQNWQLQTVFASAGIVAEFMPMGPACRTFNLIQSEGRAPLLWAELNNGLRPNLE</sequence>
<dbReference type="AlphaFoldDB" id="I1YFE2"/>
<dbReference type="Gene3D" id="3.40.1230.10">
    <property type="entry name" value="MTH938-like"/>
    <property type="match status" value="1"/>
</dbReference>
<dbReference type="Proteomes" id="UP000009145">
    <property type="component" value="Chromosome"/>
</dbReference>
<dbReference type="OrthoDB" id="9800373at2"/>
<dbReference type="RefSeq" id="WP_014703085.1">
    <property type="nucleotide sequence ID" value="NC_017856.1"/>
</dbReference>
<dbReference type="STRING" id="754477.Q7C_460"/>
<dbReference type="eggNOG" id="COG3737">
    <property type="taxonomic scope" value="Bacteria"/>
</dbReference>
<gene>
    <name evidence="1" type="ordered locus">Q7C_460</name>
</gene>
<dbReference type="InterPro" id="IPR036748">
    <property type="entry name" value="MTH938-like_sf"/>
</dbReference>
<dbReference type="PATRIC" id="fig|754477.3.peg.454"/>
<proteinExistence type="predicted"/>
<keyword evidence="2" id="KW-1185">Reference proteome</keyword>
<evidence type="ECO:0000313" key="1">
    <source>
        <dbReference type="EMBL" id="AFJ01635.1"/>
    </source>
</evidence>
<accession>I1YFE2</accession>